<protein>
    <submittedName>
        <fullName evidence="2">MBL fold metallo-hydrolase</fullName>
    </submittedName>
</protein>
<dbReference type="Gene3D" id="3.60.15.10">
    <property type="entry name" value="Ribonuclease Z/Hydroxyacylglutathione hydrolase-like"/>
    <property type="match status" value="1"/>
</dbReference>
<dbReference type="Pfam" id="PF00753">
    <property type="entry name" value="Lactamase_B"/>
    <property type="match status" value="1"/>
</dbReference>
<dbReference type="InterPro" id="IPR001279">
    <property type="entry name" value="Metallo-B-lactamas"/>
</dbReference>
<organism evidence="2 3">
    <name type="scientific">Rothia terrae</name>
    <dbReference type="NCBI Taxonomy" id="396015"/>
    <lineage>
        <taxon>Bacteria</taxon>
        <taxon>Bacillati</taxon>
        <taxon>Actinomycetota</taxon>
        <taxon>Actinomycetes</taxon>
        <taxon>Micrococcales</taxon>
        <taxon>Micrococcaceae</taxon>
        <taxon>Rothia</taxon>
    </lineage>
</organism>
<dbReference type="InterPro" id="IPR051453">
    <property type="entry name" value="MBL_Glyoxalase_II"/>
</dbReference>
<accession>A0A7H2BFY7</accession>
<evidence type="ECO:0000313" key="3">
    <source>
        <dbReference type="Proteomes" id="UP000516404"/>
    </source>
</evidence>
<dbReference type="PANTHER" id="PTHR46233">
    <property type="entry name" value="HYDROXYACYLGLUTATHIONE HYDROLASE GLOC"/>
    <property type="match status" value="1"/>
</dbReference>
<proteinExistence type="predicted"/>
<reference evidence="2 3" key="1">
    <citation type="submission" date="2020-09" db="EMBL/GenBank/DDBJ databases">
        <title>Investigation of environmental microbes.</title>
        <authorList>
            <person name="Ou Y."/>
            <person name="Kang Q."/>
        </authorList>
    </citation>
    <scope>NUCLEOTIDE SEQUENCE [LARGE SCALE GENOMIC DNA]</scope>
    <source>
        <strain evidence="2 3">KJZ-14</strain>
    </source>
</reference>
<feature type="domain" description="Metallo-beta-lactamase" evidence="1">
    <location>
        <begin position="24"/>
        <end position="194"/>
    </location>
</feature>
<dbReference type="EMBL" id="CP061539">
    <property type="protein sequence ID" value="QNV38583.1"/>
    <property type="molecule type" value="Genomic_DNA"/>
</dbReference>
<keyword evidence="2" id="KW-0378">Hydrolase</keyword>
<keyword evidence="3" id="KW-1185">Reference proteome</keyword>
<dbReference type="Proteomes" id="UP000516404">
    <property type="component" value="Chromosome"/>
</dbReference>
<dbReference type="RefSeq" id="WP_168613681.1">
    <property type="nucleotide sequence ID" value="NZ_BAAAOX010000010.1"/>
</dbReference>
<name>A0A7H2BFY7_9MICC</name>
<evidence type="ECO:0000259" key="1">
    <source>
        <dbReference type="SMART" id="SM00849"/>
    </source>
</evidence>
<dbReference type="AlphaFoldDB" id="A0A7H2BFY7"/>
<dbReference type="GO" id="GO:0016787">
    <property type="term" value="F:hydrolase activity"/>
    <property type="evidence" value="ECO:0007669"/>
    <property type="project" value="UniProtKB-KW"/>
</dbReference>
<dbReference type="InterPro" id="IPR036866">
    <property type="entry name" value="RibonucZ/Hydroxyglut_hydro"/>
</dbReference>
<dbReference type="GeneID" id="96623545"/>
<dbReference type="KEGG" id="rter:IDM49_04800"/>
<gene>
    <name evidence="2" type="ORF">IDM49_04800</name>
</gene>
<dbReference type="SMART" id="SM00849">
    <property type="entry name" value="Lactamase_B"/>
    <property type="match status" value="1"/>
</dbReference>
<dbReference type="SUPFAM" id="SSF56281">
    <property type="entry name" value="Metallo-hydrolase/oxidoreductase"/>
    <property type="match status" value="1"/>
</dbReference>
<sequence length="215" mass="23380">MAERIERVVTSGTFSLDGGTWDVDNNVWIIGNDESVIIVDPAHDVDKISRTVNGRTVEKIVLTHAHDDHIGSAKEAAERFDAPVYLNSKDRVLWEMVYPHWDFDHDVEDGQQITIGSTTLTALETPGHSPGSVCYYAPELSWDNSEGVVFSGDTLFQGGPGATGRSFSSFDTIIESIKANLLTLPESTAVLTGHGDTTGIGLEAPDLDEWIARGH</sequence>
<dbReference type="CDD" id="cd06262">
    <property type="entry name" value="metallo-hydrolase-like_MBL-fold"/>
    <property type="match status" value="1"/>
</dbReference>
<evidence type="ECO:0000313" key="2">
    <source>
        <dbReference type="EMBL" id="QNV38583.1"/>
    </source>
</evidence>
<dbReference type="PANTHER" id="PTHR46233:SF4">
    <property type="entry name" value="METALLO-BETA-LACTAMASE DOMAIN-CONTAINING PROTEIN"/>
    <property type="match status" value="1"/>
</dbReference>